<name>H8YWE3_9GAMM</name>
<dbReference type="AlphaFoldDB" id="H8YWE3"/>
<feature type="non-terminal residue" evidence="1">
    <location>
        <position position="1"/>
    </location>
</feature>
<protein>
    <submittedName>
        <fullName evidence="1">Uncharacterized protein</fullName>
    </submittedName>
</protein>
<dbReference type="Proteomes" id="UP000002964">
    <property type="component" value="Unassembled WGS sequence"/>
</dbReference>
<accession>H8YWE3</accession>
<sequence>PGALIGSSRNVIRTLTGSWMTHMGRELDLPVGLERGAECQHNDSLQLRDGGEGLIVEQAQGEPTARLFGLQRRAAEGWNWARSRAWRMMTPPWRCWSARLATLIPLRGPPQGPVKAWHRLMPSSVQGHPELVTATGEAAADEGDVPDAGRGGRIGVLDQVLVEAGDGIGAPGGVFRQRPATDHDLQLAAGLLRGLQGGLQGGLAMAAVALTGAPQVVRELGGDGTMRAGLSIIAQPCGAVADGLGVLAGALGGVALGKGCCKIQLKLRV</sequence>
<dbReference type="HOGENOM" id="CLU_1032555_0_0_6"/>
<proteinExistence type="predicted"/>
<dbReference type="EMBL" id="JH603166">
    <property type="protein sequence ID" value="EIC23675.1"/>
    <property type="molecule type" value="Genomic_DNA"/>
</dbReference>
<organism evidence="1 2">
    <name type="scientific">Thiorhodovibrio frisius</name>
    <dbReference type="NCBI Taxonomy" id="631362"/>
    <lineage>
        <taxon>Bacteria</taxon>
        <taxon>Pseudomonadati</taxon>
        <taxon>Pseudomonadota</taxon>
        <taxon>Gammaproteobacteria</taxon>
        <taxon>Chromatiales</taxon>
        <taxon>Chromatiaceae</taxon>
        <taxon>Thiorhodovibrio</taxon>
    </lineage>
</organism>
<gene>
    <name evidence="1" type="ORF">Thi970DRAFT_00402</name>
</gene>
<reference evidence="2" key="1">
    <citation type="submission" date="2011-06" db="EMBL/GenBank/DDBJ databases">
        <authorList>
            <consortium name="US DOE Joint Genome Institute (JGI-PGF)"/>
            <person name="Lucas S."/>
            <person name="Han J."/>
            <person name="Lapidus A."/>
            <person name="Cheng J.-F."/>
            <person name="Goodwin L."/>
            <person name="Pitluck S."/>
            <person name="Peters L."/>
            <person name="Land M.L."/>
            <person name="Hauser L."/>
            <person name="Vogl K."/>
            <person name="Liu Z."/>
            <person name="Overmann J."/>
            <person name="Frigaard N.-U."/>
            <person name="Bryant D.A."/>
            <person name="Woyke T.J."/>
        </authorList>
    </citation>
    <scope>NUCLEOTIDE SEQUENCE [LARGE SCALE GENOMIC DNA]</scope>
    <source>
        <strain evidence="2">970</strain>
    </source>
</reference>
<reference evidence="1 2" key="2">
    <citation type="submission" date="2011-11" db="EMBL/GenBank/DDBJ databases">
        <authorList>
            <consortium name="US DOE Joint Genome Institute"/>
            <person name="Lucas S."/>
            <person name="Han J."/>
            <person name="Lapidus A."/>
            <person name="Cheng J.-F."/>
            <person name="Goodwin L."/>
            <person name="Pitluck S."/>
            <person name="Peters L."/>
            <person name="Ovchinnikova G."/>
            <person name="Zhang X."/>
            <person name="Detter J.C."/>
            <person name="Han C."/>
            <person name="Tapia R."/>
            <person name="Land M."/>
            <person name="Hauser L."/>
            <person name="Kyrpides N."/>
            <person name="Ivanova N."/>
            <person name="Pagani I."/>
            <person name="Vogl K."/>
            <person name="Liu Z."/>
            <person name="Overmann J."/>
            <person name="Frigaard N.-U."/>
            <person name="Bryant D."/>
            <person name="Woyke T."/>
        </authorList>
    </citation>
    <scope>NUCLEOTIDE SEQUENCE [LARGE SCALE GENOMIC DNA]</scope>
    <source>
        <strain evidence="1 2">970</strain>
    </source>
</reference>
<keyword evidence="2" id="KW-1185">Reference proteome</keyword>
<evidence type="ECO:0000313" key="2">
    <source>
        <dbReference type="Proteomes" id="UP000002964"/>
    </source>
</evidence>
<evidence type="ECO:0000313" key="1">
    <source>
        <dbReference type="EMBL" id="EIC23675.1"/>
    </source>
</evidence>